<dbReference type="OrthoDB" id="3010248at2759"/>
<evidence type="ECO:0000313" key="2">
    <source>
        <dbReference type="EMBL" id="PMD35930.1"/>
    </source>
</evidence>
<accession>A0A2J6RBP8</accession>
<evidence type="ECO:0000313" key="3">
    <source>
        <dbReference type="Proteomes" id="UP000235786"/>
    </source>
</evidence>
<feature type="transmembrane region" description="Helical" evidence="1">
    <location>
        <begin position="236"/>
        <end position="258"/>
    </location>
</feature>
<feature type="transmembrane region" description="Helical" evidence="1">
    <location>
        <begin position="357"/>
        <end position="378"/>
    </location>
</feature>
<evidence type="ECO:0000256" key="1">
    <source>
        <dbReference type="SAM" id="Phobius"/>
    </source>
</evidence>
<feature type="transmembrane region" description="Helical" evidence="1">
    <location>
        <begin position="390"/>
        <end position="410"/>
    </location>
</feature>
<sequence>MPVGESFSERCTARHAQDGSEMGNSLSLKVQHSSALVFIFFIAVVSHFPLVAANDQFKRATCAAYVTKEYQDPNGTRWDSSIISSVANISEPVLTLYGCKKLCGSGTGWYPDSGPRLVGWFLPIFLLVSNMQFPRVEQERFFLILHLFGDPIDSTWSLLHKVDSWRQCYALARGLLAKEAAEADIKCLAIIFATRIEIEDASYHELEQMNIDNMASIRTTANELIRQRMNETMRTGFAVAMYMFQVVSDFVPAVGASSDPSGGMIGPAMLLSWLVPVVLLSNAIGDSGAPASTLEIVAKFMAYKEDSIKAVNSRFSLRLFGIPWKGWKSEVPRDGSLVWSGALSSYHPQKGLHNGGWILAMASVLPVVLAFGIGFAVLQAGPTHFSCRSLFVIGASAGWGFSTILTYLLTRNCVQSRLATGAYLWRVVLIKDFLVATPILVLIVLTSCGYWNTCYCWCGGPVSGENAVCPLNPTNVFSFNDKKWYPAIVAIGLGFQVLIFLSVLGLERHGFMTMGHGFAFFDWSMPLWRKMAKIHRYISTKL</sequence>
<name>A0A2J6RBP8_HYAVF</name>
<dbReference type="EMBL" id="KZ613951">
    <property type="protein sequence ID" value="PMD35930.1"/>
    <property type="molecule type" value="Genomic_DNA"/>
</dbReference>
<feature type="transmembrane region" description="Helical" evidence="1">
    <location>
        <begin position="264"/>
        <end position="284"/>
    </location>
</feature>
<keyword evidence="1" id="KW-0812">Transmembrane</keyword>
<protein>
    <submittedName>
        <fullName evidence="2">Uncharacterized protein</fullName>
    </submittedName>
</protein>
<gene>
    <name evidence="2" type="ORF">L207DRAFT_569334</name>
</gene>
<feature type="transmembrane region" description="Helical" evidence="1">
    <location>
        <begin position="35"/>
        <end position="53"/>
    </location>
</feature>
<keyword evidence="1" id="KW-1133">Transmembrane helix</keyword>
<keyword evidence="3" id="KW-1185">Reference proteome</keyword>
<proteinExistence type="predicted"/>
<organism evidence="2 3">
    <name type="scientific">Hyaloscypha variabilis (strain UAMH 11265 / GT02V1 / F)</name>
    <name type="common">Meliniomyces variabilis</name>
    <dbReference type="NCBI Taxonomy" id="1149755"/>
    <lineage>
        <taxon>Eukaryota</taxon>
        <taxon>Fungi</taxon>
        <taxon>Dikarya</taxon>
        <taxon>Ascomycota</taxon>
        <taxon>Pezizomycotina</taxon>
        <taxon>Leotiomycetes</taxon>
        <taxon>Helotiales</taxon>
        <taxon>Hyaloscyphaceae</taxon>
        <taxon>Hyaloscypha</taxon>
        <taxon>Hyaloscypha variabilis</taxon>
    </lineage>
</organism>
<keyword evidence="1" id="KW-0472">Membrane</keyword>
<dbReference type="Proteomes" id="UP000235786">
    <property type="component" value="Unassembled WGS sequence"/>
</dbReference>
<feature type="transmembrane region" description="Helical" evidence="1">
    <location>
        <begin position="422"/>
        <end position="445"/>
    </location>
</feature>
<dbReference type="AlphaFoldDB" id="A0A2J6RBP8"/>
<reference evidence="2 3" key="1">
    <citation type="submission" date="2016-04" db="EMBL/GenBank/DDBJ databases">
        <title>A degradative enzymes factory behind the ericoid mycorrhizal symbiosis.</title>
        <authorList>
            <consortium name="DOE Joint Genome Institute"/>
            <person name="Martino E."/>
            <person name="Morin E."/>
            <person name="Grelet G."/>
            <person name="Kuo A."/>
            <person name="Kohler A."/>
            <person name="Daghino S."/>
            <person name="Barry K."/>
            <person name="Choi C."/>
            <person name="Cichocki N."/>
            <person name="Clum A."/>
            <person name="Copeland A."/>
            <person name="Hainaut M."/>
            <person name="Haridas S."/>
            <person name="Labutti K."/>
            <person name="Lindquist E."/>
            <person name="Lipzen A."/>
            <person name="Khouja H.-R."/>
            <person name="Murat C."/>
            <person name="Ohm R."/>
            <person name="Olson A."/>
            <person name="Spatafora J."/>
            <person name="Veneault-Fourrey C."/>
            <person name="Henrissat B."/>
            <person name="Grigoriev I."/>
            <person name="Martin F."/>
            <person name="Perotto S."/>
        </authorList>
    </citation>
    <scope>NUCLEOTIDE SEQUENCE [LARGE SCALE GENOMIC DNA]</scope>
    <source>
        <strain evidence="2 3">F</strain>
    </source>
</reference>
<feature type="transmembrane region" description="Helical" evidence="1">
    <location>
        <begin position="484"/>
        <end position="506"/>
    </location>
</feature>